<keyword evidence="3" id="KW-1185">Reference proteome</keyword>
<reference evidence="2 3" key="1">
    <citation type="journal article" date="2015" name="Infect. Genet. Evol.">
        <title>Genomic sequences of six botulinum neurotoxin-producing strains representing three clostridial species illustrate the mobility and diversity of botulinum neurotoxin genes.</title>
        <authorList>
            <person name="Smith T.J."/>
            <person name="Hill K.K."/>
            <person name="Xie G."/>
            <person name="Foley B.T."/>
            <person name="Williamson C.H."/>
            <person name="Foster J.T."/>
            <person name="Johnson S.L."/>
            <person name="Chertkov O."/>
            <person name="Teshima H."/>
            <person name="Gibbons H.S."/>
            <person name="Johnsky L.A."/>
            <person name="Karavis M.A."/>
            <person name="Smith L.A."/>
        </authorList>
    </citation>
    <scope>NUCLEOTIDE SEQUENCE [LARGE SCALE GENOMIC DNA]</scope>
    <source>
        <strain evidence="2 3">CDC 2741</strain>
    </source>
</reference>
<dbReference type="Pfam" id="PF12746">
    <property type="entry name" value="GNAT_acetyltran"/>
    <property type="match status" value="1"/>
</dbReference>
<dbReference type="PROSITE" id="PS51186">
    <property type="entry name" value="GNAT"/>
    <property type="match status" value="1"/>
</dbReference>
<evidence type="ECO:0000313" key="2">
    <source>
        <dbReference type="EMBL" id="KIE45735.1"/>
    </source>
</evidence>
<evidence type="ECO:0000313" key="3">
    <source>
        <dbReference type="Proteomes" id="UP000031366"/>
    </source>
</evidence>
<dbReference type="PANTHER" id="PTHR31143:SF2">
    <property type="entry name" value="FR47-LIKE DOMAIN-CONTAINING PROTEIN-RELATED"/>
    <property type="match status" value="1"/>
</dbReference>
<dbReference type="InterPro" id="IPR000182">
    <property type="entry name" value="GNAT_dom"/>
</dbReference>
<dbReference type="GO" id="GO:0016747">
    <property type="term" value="F:acyltransferase activity, transferring groups other than amino-acyl groups"/>
    <property type="evidence" value="ECO:0007669"/>
    <property type="project" value="InterPro"/>
</dbReference>
<dbReference type="Gene3D" id="3.40.630.110">
    <property type="entry name" value="GNAT acetyltransferase-like"/>
    <property type="match status" value="1"/>
</dbReference>
<dbReference type="InterPro" id="IPR027365">
    <property type="entry name" value="GNAT_acetyltra_YdfB-like"/>
</dbReference>
<feature type="domain" description="N-acetyltransferase" evidence="1">
    <location>
        <begin position="114"/>
        <end position="283"/>
    </location>
</feature>
<dbReference type="STRING" id="29341.RSJ17_01965"/>
<dbReference type="PANTHER" id="PTHR31143">
    <property type="match status" value="1"/>
</dbReference>
<comment type="caution">
    <text evidence="2">The sequence shown here is derived from an EMBL/GenBank/DDBJ whole genome shotgun (WGS) entry which is preliminary data.</text>
</comment>
<dbReference type="InterPro" id="IPR042573">
    <property type="entry name" value="GNAT_acetyltra_N"/>
</dbReference>
<dbReference type="RefSeq" id="WP_039634583.1">
    <property type="nucleotide sequence ID" value="NZ_AYSO01000018.1"/>
</dbReference>
<dbReference type="OrthoDB" id="7054616at2"/>
<dbReference type="AlphaFoldDB" id="A0A0C1UE91"/>
<gene>
    <name evidence="2" type="ORF">U732_2308</name>
</gene>
<dbReference type="Proteomes" id="UP000031366">
    <property type="component" value="Unassembled WGS sequence"/>
</dbReference>
<protein>
    <submittedName>
        <fullName evidence="2">Acetyltransferase family protein</fullName>
    </submittedName>
</protein>
<dbReference type="InterPro" id="IPR016181">
    <property type="entry name" value="Acyl_CoA_acyltransferase"/>
</dbReference>
<accession>A0A0C1UE91</accession>
<dbReference type="SUPFAM" id="SSF55729">
    <property type="entry name" value="Acyl-CoA N-acyltransferases (Nat)"/>
    <property type="match status" value="1"/>
</dbReference>
<keyword evidence="2" id="KW-0808">Transferase</keyword>
<evidence type="ECO:0000259" key="1">
    <source>
        <dbReference type="PROSITE" id="PS51186"/>
    </source>
</evidence>
<name>A0A0C1UE91_9CLOT</name>
<proteinExistence type="predicted"/>
<organism evidence="2 3">
    <name type="scientific">Clostridium argentinense CDC 2741</name>
    <dbReference type="NCBI Taxonomy" id="1418104"/>
    <lineage>
        <taxon>Bacteria</taxon>
        <taxon>Bacillati</taxon>
        <taxon>Bacillota</taxon>
        <taxon>Clostridia</taxon>
        <taxon>Eubacteriales</taxon>
        <taxon>Clostridiaceae</taxon>
        <taxon>Clostridium</taxon>
    </lineage>
</organism>
<dbReference type="EMBL" id="AYSO01000018">
    <property type="protein sequence ID" value="KIE45735.1"/>
    <property type="molecule type" value="Genomic_DNA"/>
</dbReference>
<sequence length="349" mass="40615">MLKLKENNYHIIKNLIKNSSQDLSIFSVINGIMPGEIFVDRDDNPTSVLIQTSECNLLAGSPNNEKFNSKVKEELDFWDDLILDTDEWETKLSEVHQNKFIRKYKRRHYVLNNLKYPDYKQNVKEGFSLEKVDPSYISKCNLKNSEKVMDWANNWGSIDNFSKYGVGFMIRNDDTIVSWSLTDCVYDKRAAIGIHCDSNYRKNGFGAIAAAATADYCLCNGITEIDWLCVDTNVGSIAIAEKLGFVRKNDYYAFTSYPPIENENDLTLEQWEEWALFYEKALEEEPRLFWDCAICWMKANNVNSVIKLLNEKVESGWKCTVDELSKLFPNFRNNPKWIEYLNHLKAIWE</sequence>
<dbReference type="Gene3D" id="3.40.630.30">
    <property type="match status" value="1"/>
</dbReference>